<sequence>MQELEITRRAAYGQEQLGRTAGEFAGEPGFAVESVELLIN</sequence>
<keyword evidence="1" id="KW-0378">Hydrolase</keyword>
<keyword evidence="1" id="KW-0347">Helicase</keyword>
<evidence type="ECO:0000313" key="1">
    <source>
        <dbReference type="EMBL" id="GAT23538.1"/>
    </source>
</evidence>
<proteinExistence type="predicted"/>
<organism evidence="1 2">
    <name type="scientific">Aspergillus kawachii</name>
    <name type="common">White koji mold</name>
    <name type="synonym">Aspergillus awamori var. kawachi</name>
    <dbReference type="NCBI Taxonomy" id="1069201"/>
    <lineage>
        <taxon>Eukaryota</taxon>
        <taxon>Fungi</taxon>
        <taxon>Dikarya</taxon>
        <taxon>Ascomycota</taxon>
        <taxon>Pezizomycotina</taxon>
        <taxon>Eurotiomycetes</taxon>
        <taxon>Eurotiomycetidae</taxon>
        <taxon>Eurotiales</taxon>
        <taxon>Aspergillaceae</taxon>
        <taxon>Aspergillus</taxon>
        <taxon>Aspergillus subgen. Circumdati</taxon>
    </lineage>
</organism>
<dbReference type="Proteomes" id="UP000075230">
    <property type="component" value="Unassembled WGS sequence"/>
</dbReference>
<protein>
    <submittedName>
        <fullName evidence="1">Pre-mRNA splicing factor ATP-dependent RNA helicase Prp43</fullName>
    </submittedName>
</protein>
<evidence type="ECO:0000313" key="2">
    <source>
        <dbReference type="Proteomes" id="UP000075230"/>
    </source>
</evidence>
<reference evidence="2" key="2">
    <citation type="submission" date="2016-02" db="EMBL/GenBank/DDBJ databases">
        <title>Genome sequencing of Aspergillus luchuensis NBRC 4314.</title>
        <authorList>
            <person name="Yamada O."/>
        </authorList>
    </citation>
    <scope>NUCLEOTIDE SEQUENCE [LARGE SCALE GENOMIC DNA]</scope>
    <source>
        <strain evidence="2">RIB 2604</strain>
    </source>
</reference>
<dbReference type="GO" id="GO:0004386">
    <property type="term" value="F:helicase activity"/>
    <property type="evidence" value="ECO:0007669"/>
    <property type="project" value="UniProtKB-KW"/>
</dbReference>
<gene>
    <name evidence="1" type="ORF">RIB2604_01706770</name>
</gene>
<reference evidence="1 2" key="1">
    <citation type="journal article" date="2016" name="DNA Res.">
        <title>Genome sequence of Aspergillus luchuensis NBRC 4314.</title>
        <authorList>
            <person name="Yamada O."/>
            <person name="Machida M."/>
            <person name="Hosoyama A."/>
            <person name="Goto M."/>
            <person name="Takahashi T."/>
            <person name="Futagami T."/>
            <person name="Yamagata Y."/>
            <person name="Takeuchi M."/>
            <person name="Kobayashi T."/>
            <person name="Koike H."/>
            <person name="Abe K."/>
            <person name="Asai K."/>
            <person name="Arita M."/>
            <person name="Fujita N."/>
            <person name="Fukuda K."/>
            <person name="Higa K."/>
            <person name="Horikawa H."/>
            <person name="Ishikawa T."/>
            <person name="Jinno K."/>
            <person name="Kato Y."/>
            <person name="Kirimura K."/>
            <person name="Mizutani O."/>
            <person name="Nakasone K."/>
            <person name="Sano M."/>
            <person name="Shiraishi Y."/>
            <person name="Tsukahara M."/>
            <person name="Gomi K."/>
        </authorList>
    </citation>
    <scope>NUCLEOTIDE SEQUENCE [LARGE SCALE GENOMIC DNA]</scope>
    <source>
        <strain evidence="1 2">RIB 2604</strain>
    </source>
</reference>
<keyword evidence="1" id="KW-0547">Nucleotide-binding</keyword>
<accession>A0A146FCE1</accession>
<name>A0A146FCE1_ASPKA</name>
<dbReference type="AlphaFoldDB" id="A0A146FCE1"/>
<comment type="caution">
    <text evidence="1">The sequence shown here is derived from an EMBL/GenBank/DDBJ whole genome shotgun (WGS) entry which is preliminary data.</text>
</comment>
<dbReference type="EMBL" id="BCWF01000017">
    <property type="protein sequence ID" value="GAT23538.1"/>
    <property type="molecule type" value="Genomic_DNA"/>
</dbReference>
<keyword evidence="1" id="KW-0067">ATP-binding</keyword>